<dbReference type="PANTHER" id="PTHR48054:SF26">
    <property type="entry name" value="LEUCINE-RICH REPEAT PROTEIN 1-RELATED"/>
    <property type="match status" value="1"/>
</dbReference>
<organism evidence="1 2">
    <name type="scientific">Capsicum baccatum</name>
    <name type="common">Peruvian pepper</name>
    <dbReference type="NCBI Taxonomy" id="33114"/>
    <lineage>
        <taxon>Eukaryota</taxon>
        <taxon>Viridiplantae</taxon>
        <taxon>Streptophyta</taxon>
        <taxon>Embryophyta</taxon>
        <taxon>Tracheophyta</taxon>
        <taxon>Spermatophyta</taxon>
        <taxon>Magnoliopsida</taxon>
        <taxon>eudicotyledons</taxon>
        <taxon>Gunneridae</taxon>
        <taxon>Pentapetalae</taxon>
        <taxon>asterids</taxon>
        <taxon>lamiids</taxon>
        <taxon>Solanales</taxon>
        <taxon>Solanaceae</taxon>
        <taxon>Solanoideae</taxon>
        <taxon>Capsiceae</taxon>
        <taxon>Capsicum</taxon>
    </lineage>
</organism>
<protein>
    <submittedName>
        <fullName evidence="1">Uncharacterized protein</fullName>
    </submittedName>
</protein>
<dbReference type="AlphaFoldDB" id="A0A2G2XN26"/>
<dbReference type="STRING" id="33114.A0A2G2XN26"/>
<dbReference type="Gene3D" id="3.80.10.10">
    <property type="entry name" value="Ribonuclease Inhibitor"/>
    <property type="match status" value="1"/>
</dbReference>
<dbReference type="InterPro" id="IPR052592">
    <property type="entry name" value="LRR-RLK"/>
</dbReference>
<name>A0A2G2XN26_CAPBA</name>
<dbReference type="OrthoDB" id="1304586at2759"/>
<dbReference type="Pfam" id="PF13855">
    <property type="entry name" value="LRR_8"/>
    <property type="match status" value="1"/>
</dbReference>
<gene>
    <name evidence="1" type="ORF">CQW23_01257</name>
</gene>
<dbReference type="PANTHER" id="PTHR48054">
    <property type="entry name" value="RECEPTOR KINASE-LIKE PROTEIN XA21"/>
    <property type="match status" value="1"/>
</dbReference>
<reference evidence="1 2" key="1">
    <citation type="journal article" date="2017" name="Genome Biol.">
        <title>New reference genome sequences of hot pepper reveal the massive evolution of plant disease-resistance genes by retroduplication.</title>
        <authorList>
            <person name="Kim S."/>
            <person name="Park J."/>
            <person name="Yeom S.I."/>
            <person name="Kim Y.M."/>
            <person name="Seo E."/>
            <person name="Kim K.T."/>
            <person name="Kim M.S."/>
            <person name="Lee J.M."/>
            <person name="Cheong K."/>
            <person name="Shin H.S."/>
            <person name="Kim S.B."/>
            <person name="Han K."/>
            <person name="Lee J."/>
            <person name="Park M."/>
            <person name="Lee H.A."/>
            <person name="Lee H.Y."/>
            <person name="Lee Y."/>
            <person name="Oh S."/>
            <person name="Lee J.H."/>
            <person name="Choi E."/>
            <person name="Choi E."/>
            <person name="Lee S.E."/>
            <person name="Jeon J."/>
            <person name="Kim H."/>
            <person name="Choi G."/>
            <person name="Song H."/>
            <person name="Lee J."/>
            <person name="Lee S.C."/>
            <person name="Kwon J.K."/>
            <person name="Lee H.Y."/>
            <person name="Koo N."/>
            <person name="Hong Y."/>
            <person name="Kim R.W."/>
            <person name="Kang W.H."/>
            <person name="Huh J.H."/>
            <person name="Kang B.C."/>
            <person name="Yang T.J."/>
            <person name="Lee Y.H."/>
            <person name="Bennetzen J.L."/>
            <person name="Choi D."/>
        </authorList>
    </citation>
    <scope>NUCLEOTIDE SEQUENCE [LARGE SCALE GENOMIC DNA]</scope>
    <source>
        <strain evidence="2">cv. PBC81</strain>
    </source>
</reference>
<dbReference type="EMBL" id="MLFT02000001">
    <property type="protein sequence ID" value="PHT58894.1"/>
    <property type="molecule type" value="Genomic_DNA"/>
</dbReference>
<evidence type="ECO:0000313" key="2">
    <source>
        <dbReference type="Proteomes" id="UP000224567"/>
    </source>
</evidence>
<dbReference type="Proteomes" id="UP000224567">
    <property type="component" value="Unassembled WGS sequence"/>
</dbReference>
<keyword evidence="2" id="KW-1185">Reference proteome</keyword>
<sequence>MNLRQRRWLKLLKDYDLSLHYHPGKANVVDDALSRLYIGSLYYVDEGKRSMVKGIHQLANFRVRLKDSKDGGVFVQEEIEIEAGSRFRLWYYNYTTDSSVQKSSRHSLAVSSLLIADFALLSLFCKISQVLNKRRMIDAIIRDWYSVHVIYWGQFRNFLWNLIHLEYMDLQDNHLEGPIFPQFTGELQNLSTVELSNNSLKGAIPSLIFSLPSLSYLDLSNNYFSGQLKDFRYNSILVIIDISENQLQGLLPKSIQKLESIVSINLSLNQLQGPLPKSFRKHCLSNTS</sequence>
<evidence type="ECO:0000313" key="1">
    <source>
        <dbReference type="EMBL" id="PHT58894.1"/>
    </source>
</evidence>
<comment type="caution">
    <text evidence="1">The sequence shown here is derived from an EMBL/GenBank/DDBJ whole genome shotgun (WGS) entry which is preliminary data.</text>
</comment>
<accession>A0A2G2XN26</accession>
<dbReference type="Pfam" id="PF00560">
    <property type="entry name" value="LRR_1"/>
    <property type="match status" value="1"/>
</dbReference>
<dbReference type="SUPFAM" id="SSF52058">
    <property type="entry name" value="L domain-like"/>
    <property type="match status" value="1"/>
</dbReference>
<dbReference type="InterPro" id="IPR032675">
    <property type="entry name" value="LRR_dom_sf"/>
</dbReference>
<dbReference type="InterPro" id="IPR001611">
    <property type="entry name" value="Leu-rich_rpt"/>
</dbReference>
<proteinExistence type="predicted"/>
<reference evidence="2" key="2">
    <citation type="journal article" date="2017" name="J. Anim. Genet.">
        <title>Multiple reference genome sequences of hot pepper reveal the massive evolution of plant disease resistance genes by retroduplication.</title>
        <authorList>
            <person name="Kim S."/>
            <person name="Park J."/>
            <person name="Yeom S.-I."/>
            <person name="Kim Y.-M."/>
            <person name="Seo E."/>
            <person name="Kim K.-T."/>
            <person name="Kim M.-S."/>
            <person name="Lee J.M."/>
            <person name="Cheong K."/>
            <person name="Shin H.-S."/>
            <person name="Kim S.-B."/>
            <person name="Han K."/>
            <person name="Lee J."/>
            <person name="Park M."/>
            <person name="Lee H.-A."/>
            <person name="Lee H.-Y."/>
            <person name="Lee Y."/>
            <person name="Oh S."/>
            <person name="Lee J.H."/>
            <person name="Choi E."/>
            <person name="Choi E."/>
            <person name="Lee S.E."/>
            <person name="Jeon J."/>
            <person name="Kim H."/>
            <person name="Choi G."/>
            <person name="Song H."/>
            <person name="Lee J."/>
            <person name="Lee S.-C."/>
            <person name="Kwon J.-K."/>
            <person name="Lee H.-Y."/>
            <person name="Koo N."/>
            <person name="Hong Y."/>
            <person name="Kim R.W."/>
            <person name="Kang W.-H."/>
            <person name="Huh J.H."/>
            <person name="Kang B.-C."/>
            <person name="Yang T.-J."/>
            <person name="Lee Y.-H."/>
            <person name="Bennetzen J.L."/>
            <person name="Choi D."/>
        </authorList>
    </citation>
    <scope>NUCLEOTIDE SEQUENCE [LARGE SCALE GENOMIC DNA]</scope>
    <source>
        <strain evidence="2">cv. PBC81</strain>
    </source>
</reference>